<reference evidence="1" key="3">
    <citation type="submission" date="2023-12" db="EMBL/GenBank/DDBJ databases">
        <authorList>
            <person name="Sun Q."/>
            <person name="Inoue M."/>
        </authorList>
    </citation>
    <scope>NUCLEOTIDE SEQUENCE</scope>
    <source>
        <strain evidence="1">JCM 12289</strain>
    </source>
</reference>
<dbReference type="EMBL" id="BAAADN010000059">
    <property type="protein sequence ID" value="GAA0472928.1"/>
    <property type="molecule type" value="Genomic_DNA"/>
</dbReference>
<dbReference type="Proteomes" id="UP001500962">
    <property type="component" value="Unassembled WGS sequence"/>
</dbReference>
<keyword evidence="2" id="KW-0614">Plasmid</keyword>
<geneLocation type="plasmid" evidence="2 3">
    <name>unnamed4</name>
</geneLocation>
<dbReference type="Gene3D" id="1.25.10.10">
    <property type="entry name" value="Leucine-rich Repeat Variant"/>
    <property type="match status" value="1"/>
</dbReference>
<evidence type="ECO:0000313" key="4">
    <source>
        <dbReference type="Proteomes" id="UP001500962"/>
    </source>
</evidence>
<dbReference type="InterPro" id="IPR016024">
    <property type="entry name" value="ARM-type_fold"/>
</dbReference>
<dbReference type="RefSeq" id="WP_244707168.1">
    <property type="nucleotide sequence ID" value="NZ_BAAADN010000059.1"/>
</dbReference>
<dbReference type="SUPFAM" id="SSF48371">
    <property type="entry name" value="ARM repeat"/>
    <property type="match status" value="1"/>
</dbReference>
<dbReference type="GeneID" id="71763937"/>
<evidence type="ECO:0000313" key="3">
    <source>
        <dbReference type="Proteomes" id="UP000830542"/>
    </source>
</evidence>
<dbReference type="InterPro" id="IPR011989">
    <property type="entry name" value="ARM-like"/>
</dbReference>
<protein>
    <recommendedName>
        <fullName evidence="5">HEAT repeat domain-containing protein</fullName>
    </recommendedName>
</protein>
<evidence type="ECO:0000313" key="2">
    <source>
        <dbReference type="EMBL" id="UOO97509.1"/>
    </source>
</evidence>
<organism evidence="1 4">
    <name type="scientific">Halococcus dombrowskii</name>
    <dbReference type="NCBI Taxonomy" id="179637"/>
    <lineage>
        <taxon>Archaea</taxon>
        <taxon>Methanobacteriati</taxon>
        <taxon>Methanobacteriota</taxon>
        <taxon>Stenosarchaea group</taxon>
        <taxon>Halobacteria</taxon>
        <taxon>Halobacteriales</taxon>
        <taxon>Halococcaceae</taxon>
        <taxon>Halococcus</taxon>
    </lineage>
</organism>
<reference evidence="1" key="1">
    <citation type="journal article" date="2014" name="Int. J. Syst. Evol. Microbiol.">
        <title>Complete genome sequence of Corynebacterium casei LMG S-19264T (=DSM 44701T), isolated from a smear-ripened cheese.</title>
        <authorList>
            <consortium name="US DOE Joint Genome Institute (JGI-PGF)"/>
            <person name="Walter F."/>
            <person name="Albersmeier A."/>
            <person name="Kalinowski J."/>
            <person name="Ruckert C."/>
        </authorList>
    </citation>
    <scope>NUCLEOTIDE SEQUENCE</scope>
    <source>
        <strain evidence="1">JCM 12289</strain>
    </source>
</reference>
<evidence type="ECO:0008006" key="5">
    <source>
        <dbReference type="Google" id="ProtNLM"/>
    </source>
</evidence>
<keyword evidence="3" id="KW-1185">Reference proteome</keyword>
<dbReference type="EMBL" id="CP095009">
    <property type="protein sequence ID" value="UOO97509.1"/>
    <property type="molecule type" value="Genomic_DNA"/>
</dbReference>
<dbReference type="Proteomes" id="UP000830542">
    <property type="component" value="Plasmid unnamed4"/>
</dbReference>
<dbReference type="KEGG" id="hdo:MUK72_18775"/>
<dbReference type="AlphaFoldDB" id="A0AAV3SL02"/>
<evidence type="ECO:0000313" key="1">
    <source>
        <dbReference type="EMBL" id="GAA0472928.1"/>
    </source>
</evidence>
<accession>A0AAV3SL02</accession>
<name>A0AAV3SL02_HALDO</name>
<sequence length="198" mass="22271">MKRTPAAFSEALWSGDAEQVNRALDEVHEMELEEQAELFDEGFEICQELYADGDGYQRQSAIRFAAELYPRLAFRTVGSEFTDDALPGDHTTDETASHRHQLRELYLDALTDGDGRVRRAAAKSIKDLALTAEIIENEDELQQLVEELESLEASHTDPEQKHIQQAYENVTFHTNKPFSVLSNARDEIFGGSSPPRGS</sequence>
<reference evidence="2" key="2">
    <citation type="submission" date="2022-04" db="EMBL/GenBank/DDBJ databases">
        <title>Sequencing and genomic assembly of Halococcus dombrowskii.</title>
        <authorList>
            <person name="Lim S.W."/>
            <person name="MacLea K.S."/>
        </authorList>
    </citation>
    <scope>NUCLEOTIDE SEQUENCE</scope>
    <source>
        <strain evidence="2">H4</strain>
        <plasmid evidence="2">unnamed4</plasmid>
    </source>
</reference>
<proteinExistence type="predicted"/>
<gene>
    <name evidence="1" type="ORF">GCM10008985_32070</name>
    <name evidence="2" type="ORF">MUK72_18775</name>
</gene>